<keyword evidence="2" id="KW-0472">Membrane</keyword>
<feature type="region of interest" description="Disordered" evidence="1">
    <location>
        <begin position="365"/>
        <end position="393"/>
    </location>
</feature>
<name>A0A3N0CI25_9ACTN</name>
<gene>
    <name evidence="4" type="ORF">EFK50_15310</name>
</gene>
<evidence type="ECO:0000256" key="1">
    <source>
        <dbReference type="SAM" id="MobiDB-lite"/>
    </source>
</evidence>
<keyword evidence="5" id="KW-1185">Reference proteome</keyword>
<dbReference type="AlphaFoldDB" id="A0A3N0CI25"/>
<sequence>MLRFGAIIGAAAVSALAVSPVFAAAPVSQADAQSLQLSLAGNSLVTQTKTASNDGTTETTNNASTLPDLVSLIPGNNAIKAGVAIQSAKANKDGTSYACAGLAGTGGGLVTVGTESCNLEGGPLTLDLGSLDLDLVNLLGGNGAISTALNGVLGSTLAPVLGGLQTVVSQLTGALASTPLNIGLSGGLSVIEASCVANPTKATGTVNLLDTSGDKSIPITLTLAGQKLTLLNLNVDVPAKPGGTDVLVNLNTVLDALKDALLTQIATMLQGQLAGITDGALKPLLDTVIGTIVAPLVNALEPLLVAVSDNLLKITINDVTPGDGGRSVKATALKVKVLGAAAPFLNGAGLVDATVGKVSCGPNRAIVDTPTPTPTPTEEPPGTPTVVDSGVSGADHTTRDVLMATTALVLLAGTAGLIGYRRMLLTK</sequence>
<keyword evidence="3" id="KW-0732">Signal</keyword>
<evidence type="ECO:0000313" key="4">
    <source>
        <dbReference type="EMBL" id="RNL63080.1"/>
    </source>
</evidence>
<proteinExistence type="predicted"/>
<feature type="signal peptide" evidence="3">
    <location>
        <begin position="1"/>
        <end position="23"/>
    </location>
</feature>
<feature type="compositionally biased region" description="Pro residues" evidence="1">
    <location>
        <begin position="371"/>
        <end position="383"/>
    </location>
</feature>
<organism evidence="4 5">
    <name type="scientific">Nocardioides marmoriginsengisoli</name>
    <dbReference type="NCBI Taxonomy" id="661483"/>
    <lineage>
        <taxon>Bacteria</taxon>
        <taxon>Bacillati</taxon>
        <taxon>Actinomycetota</taxon>
        <taxon>Actinomycetes</taxon>
        <taxon>Propionibacteriales</taxon>
        <taxon>Nocardioidaceae</taxon>
        <taxon>Nocardioides</taxon>
    </lineage>
</organism>
<protein>
    <recommendedName>
        <fullName evidence="6">Choice-of-anchor G family protein</fullName>
    </recommendedName>
</protein>
<evidence type="ECO:0000313" key="5">
    <source>
        <dbReference type="Proteomes" id="UP000267128"/>
    </source>
</evidence>
<keyword evidence="2" id="KW-0812">Transmembrane</keyword>
<evidence type="ECO:0000256" key="2">
    <source>
        <dbReference type="SAM" id="Phobius"/>
    </source>
</evidence>
<dbReference type="Proteomes" id="UP000267128">
    <property type="component" value="Unassembled WGS sequence"/>
</dbReference>
<evidence type="ECO:0008006" key="6">
    <source>
        <dbReference type="Google" id="ProtNLM"/>
    </source>
</evidence>
<dbReference type="EMBL" id="RJSE01000007">
    <property type="protein sequence ID" value="RNL63080.1"/>
    <property type="molecule type" value="Genomic_DNA"/>
</dbReference>
<accession>A0A3N0CI25</accession>
<feature type="chain" id="PRO_5017987050" description="Choice-of-anchor G family protein" evidence="3">
    <location>
        <begin position="24"/>
        <end position="427"/>
    </location>
</feature>
<comment type="caution">
    <text evidence="4">The sequence shown here is derived from an EMBL/GenBank/DDBJ whole genome shotgun (WGS) entry which is preliminary data.</text>
</comment>
<reference evidence="4 5" key="1">
    <citation type="submission" date="2018-11" db="EMBL/GenBank/DDBJ databases">
        <authorList>
            <person name="Li F."/>
        </authorList>
    </citation>
    <scope>NUCLEOTIDE SEQUENCE [LARGE SCALE GENOMIC DNA]</scope>
    <source>
        <strain evidence="4 5">Gsoil 097</strain>
    </source>
</reference>
<feature type="transmembrane region" description="Helical" evidence="2">
    <location>
        <begin position="401"/>
        <end position="420"/>
    </location>
</feature>
<evidence type="ECO:0000256" key="3">
    <source>
        <dbReference type="SAM" id="SignalP"/>
    </source>
</evidence>
<keyword evidence="2" id="KW-1133">Transmembrane helix</keyword>